<sequence length="50" mass="6068">MQQRFPVSMEDHAMNCLSHSKCFFCHYWLAIHYVKPSIYNEHHEVGLRFV</sequence>
<proteinExistence type="predicted"/>
<dbReference type="AlphaFoldDB" id="A0ABD1MCX8"/>
<dbReference type="Proteomes" id="UP001603857">
    <property type="component" value="Unassembled WGS sequence"/>
</dbReference>
<comment type="caution">
    <text evidence="1">The sequence shown here is derived from an EMBL/GenBank/DDBJ whole genome shotgun (WGS) entry which is preliminary data.</text>
</comment>
<name>A0ABD1MCX8_9FABA</name>
<accession>A0ABD1MCX8</accession>
<gene>
    <name evidence="1" type="ORF">Fmac_014868</name>
</gene>
<evidence type="ECO:0000313" key="2">
    <source>
        <dbReference type="Proteomes" id="UP001603857"/>
    </source>
</evidence>
<keyword evidence="2" id="KW-1185">Reference proteome</keyword>
<evidence type="ECO:0000313" key="1">
    <source>
        <dbReference type="EMBL" id="KAL2333655.1"/>
    </source>
</evidence>
<organism evidence="1 2">
    <name type="scientific">Flemingia macrophylla</name>
    <dbReference type="NCBI Taxonomy" id="520843"/>
    <lineage>
        <taxon>Eukaryota</taxon>
        <taxon>Viridiplantae</taxon>
        <taxon>Streptophyta</taxon>
        <taxon>Embryophyta</taxon>
        <taxon>Tracheophyta</taxon>
        <taxon>Spermatophyta</taxon>
        <taxon>Magnoliopsida</taxon>
        <taxon>eudicotyledons</taxon>
        <taxon>Gunneridae</taxon>
        <taxon>Pentapetalae</taxon>
        <taxon>rosids</taxon>
        <taxon>fabids</taxon>
        <taxon>Fabales</taxon>
        <taxon>Fabaceae</taxon>
        <taxon>Papilionoideae</taxon>
        <taxon>50 kb inversion clade</taxon>
        <taxon>NPAAA clade</taxon>
        <taxon>indigoferoid/millettioid clade</taxon>
        <taxon>Phaseoleae</taxon>
        <taxon>Flemingia</taxon>
    </lineage>
</organism>
<dbReference type="EMBL" id="JBGMDY010000005">
    <property type="protein sequence ID" value="KAL2333655.1"/>
    <property type="molecule type" value="Genomic_DNA"/>
</dbReference>
<reference evidence="1 2" key="1">
    <citation type="submission" date="2024-08" db="EMBL/GenBank/DDBJ databases">
        <title>Insights into the chromosomal genome structure of Flemingia macrophylla.</title>
        <authorList>
            <person name="Ding Y."/>
            <person name="Zhao Y."/>
            <person name="Bi W."/>
            <person name="Wu M."/>
            <person name="Zhao G."/>
            <person name="Gong Y."/>
            <person name="Li W."/>
            <person name="Zhang P."/>
        </authorList>
    </citation>
    <scope>NUCLEOTIDE SEQUENCE [LARGE SCALE GENOMIC DNA]</scope>
    <source>
        <strain evidence="1">DYQJB</strain>
        <tissue evidence="1">Leaf</tissue>
    </source>
</reference>
<protein>
    <submittedName>
        <fullName evidence="1">Uncharacterized protein</fullName>
    </submittedName>
</protein>